<gene>
    <name evidence="1" type="ORF">RRF57_012132</name>
</gene>
<dbReference type="Proteomes" id="UP001305414">
    <property type="component" value="Unassembled WGS sequence"/>
</dbReference>
<comment type="caution">
    <text evidence="1">The sequence shown here is derived from an EMBL/GenBank/DDBJ whole genome shotgun (WGS) entry which is preliminary data.</text>
</comment>
<protein>
    <submittedName>
        <fullName evidence="1">Uncharacterized protein</fullName>
    </submittedName>
</protein>
<evidence type="ECO:0000313" key="2">
    <source>
        <dbReference type="Proteomes" id="UP001305414"/>
    </source>
</evidence>
<reference evidence="1 2" key="1">
    <citation type="submission" date="2023-10" db="EMBL/GenBank/DDBJ databases">
        <title>Draft genome sequence of Xylaria bambusicola isolate GMP-LS, the root and basal stem rot pathogen of sugarcane in Indonesia.</title>
        <authorList>
            <person name="Selvaraj P."/>
            <person name="Muralishankar V."/>
            <person name="Muruganantham S."/>
            <person name="Sp S."/>
            <person name="Haryani S."/>
            <person name="Lau K.J.X."/>
            <person name="Naqvi N.I."/>
        </authorList>
    </citation>
    <scope>NUCLEOTIDE SEQUENCE [LARGE SCALE GENOMIC DNA]</scope>
    <source>
        <strain evidence="1">GMP-LS</strain>
    </source>
</reference>
<sequence>MDHVQGQDEWHGDVLGCYLPWSVELFASGRDDIGICTSRRGLGSGSVEVGVELVALLDRARVGDLYVRAKGFELNAVLRQQCLVLSQAVHQIALGNTLFPSPRWLGWHNAAVDAGLDTIGTWLLLVTSHLALLAQDAAMAASDLDKGRRIRIRWGIGNRSADRSGLVVG</sequence>
<proteinExistence type="predicted"/>
<dbReference type="EMBL" id="JAWHQM010000069">
    <property type="protein sequence ID" value="KAK5636420.1"/>
    <property type="molecule type" value="Genomic_DNA"/>
</dbReference>
<evidence type="ECO:0000313" key="1">
    <source>
        <dbReference type="EMBL" id="KAK5636420.1"/>
    </source>
</evidence>
<organism evidence="1 2">
    <name type="scientific">Xylaria bambusicola</name>
    <dbReference type="NCBI Taxonomy" id="326684"/>
    <lineage>
        <taxon>Eukaryota</taxon>
        <taxon>Fungi</taxon>
        <taxon>Dikarya</taxon>
        <taxon>Ascomycota</taxon>
        <taxon>Pezizomycotina</taxon>
        <taxon>Sordariomycetes</taxon>
        <taxon>Xylariomycetidae</taxon>
        <taxon>Xylariales</taxon>
        <taxon>Xylariaceae</taxon>
        <taxon>Xylaria</taxon>
    </lineage>
</organism>
<accession>A0AAN7UP18</accession>
<keyword evidence="2" id="KW-1185">Reference proteome</keyword>
<dbReference type="AlphaFoldDB" id="A0AAN7UP18"/>
<name>A0AAN7UP18_9PEZI</name>